<dbReference type="RefSeq" id="WP_165002985.1">
    <property type="nucleotide sequence ID" value="NZ_CP064955.1"/>
</dbReference>
<dbReference type="EMBL" id="CP064955">
    <property type="protein sequence ID" value="QPK83343.1"/>
    <property type="molecule type" value="Genomic_DNA"/>
</dbReference>
<keyword evidence="1" id="KW-1133">Transmembrane helix</keyword>
<dbReference type="Proteomes" id="UP000594586">
    <property type="component" value="Chromosome"/>
</dbReference>
<evidence type="ECO:0000313" key="2">
    <source>
        <dbReference type="EMBL" id="QPK83343.1"/>
    </source>
</evidence>
<feature type="transmembrane region" description="Helical" evidence="1">
    <location>
        <begin position="42"/>
        <end position="61"/>
    </location>
</feature>
<keyword evidence="1" id="KW-0472">Membrane</keyword>
<dbReference type="AlphaFoldDB" id="A0A7T0KP03"/>
<gene>
    <name evidence="2" type="ORF">G7Y29_00445</name>
</gene>
<sequence>MSTPTDYNSLDDTLAGQLAQAGFIAAMYAVPDFTRNSGARVIAWTGLVALNVAAVAAANAVDDDPRDDNLPEAGPAQTWAVLGGSVFLGVRAHAAVARWLRGRGVDKPYSLMGLLVGAGYMASKRLST</sequence>
<protein>
    <submittedName>
        <fullName evidence="2">Uncharacterized protein</fullName>
    </submittedName>
</protein>
<proteinExistence type="predicted"/>
<accession>A0A7T0KP03</accession>
<keyword evidence="1" id="KW-0812">Transmembrane</keyword>
<keyword evidence="3" id="KW-1185">Reference proteome</keyword>
<evidence type="ECO:0000313" key="3">
    <source>
        <dbReference type="Proteomes" id="UP000594586"/>
    </source>
</evidence>
<feature type="transmembrane region" description="Helical" evidence="1">
    <location>
        <begin position="81"/>
        <end position="100"/>
    </location>
</feature>
<reference evidence="2 3" key="1">
    <citation type="submission" date="2020-11" db="EMBL/GenBank/DDBJ databases">
        <title>Corynebacterium sp. MC1420.</title>
        <authorList>
            <person name="Zhou J."/>
        </authorList>
    </citation>
    <scope>NUCLEOTIDE SEQUENCE [LARGE SCALE GENOMIC DNA]</scope>
    <source>
        <strain evidence="2 3">MC1420</strain>
    </source>
</reference>
<name>A0A7T0KP03_9CORY</name>
<evidence type="ECO:0000256" key="1">
    <source>
        <dbReference type="SAM" id="Phobius"/>
    </source>
</evidence>
<organism evidence="2 3">
    <name type="scientific">Corynebacterium qintianiae</name>
    <dbReference type="NCBI Taxonomy" id="2709392"/>
    <lineage>
        <taxon>Bacteria</taxon>
        <taxon>Bacillati</taxon>
        <taxon>Actinomycetota</taxon>
        <taxon>Actinomycetes</taxon>
        <taxon>Mycobacteriales</taxon>
        <taxon>Corynebacteriaceae</taxon>
        <taxon>Corynebacterium</taxon>
    </lineage>
</organism>
<dbReference type="KEGG" id="cqn:G7Y29_00445"/>